<gene>
    <name evidence="1" type="ORF">MFU01_64940</name>
    <name evidence="2" type="ORF">SAMN05443572_105181</name>
</gene>
<dbReference type="AlphaFoldDB" id="A0A511TBG0"/>
<protein>
    <submittedName>
        <fullName evidence="1">Uncharacterized protein</fullName>
    </submittedName>
</protein>
<accession>A0A511TBG0</accession>
<evidence type="ECO:0000313" key="3">
    <source>
        <dbReference type="Proteomes" id="UP000183760"/>
    </source>
</evidence>
<dbReference type="RefSeq" id="WP_074954843.1">
    <property type="nucleotide sequence ID" value="NZ_BJXR01000048.1"/>
</dbReference>
<comment type="caution">
    <text evidence="1">The sequence shown here is derived from an EMBL/GenBank/DDBJ whole genome shotgun (WGS) entry which is preliminary data.</text>
</comment>
<dbReference type="EMBL" id="BJXR01000048">
    <property type="protein sequence ID" value="GEN11457.1"/>
    <property type="molecule type" value="Genomic_DNA"/>
</dbReference>
<organism evidence="1 4">
    <name type="scientific">Myxococcus fulvus</name>
    <dbReference type="NCBI Taxonomy" id="33"/>
    <lineage>
        <taxon>Bacteria</taxon>
        <taxon>Pseudomonadati</taxon>
        <taxon>Myxococcota</taxon>
        <taxon>Myxococcia</taxon>
        <taxon>Myxococcales</taxon>
        <taxon>Cystobacterineae</taxon>
        <taxon>Myxococcaceae</taxon>
        <taxon>Myxococcus</taxon>
    </lineage>
</organism>
<proteinExistence type="predicted"/>
<dbReference type="Proteomes" id="UP000183760">
    <property type="component" value="Unassembled WGS sequence"/>
</dbReference>
<evidence type="ECO:0000313" key="1">
    <source>
        <dbReference type="EMBL" id="GEN11457.1"/>
    </source>
</evidence>
<reference evidence="2 3" key="1">
    <citation type="submission" date="2016-10" db="EMBL/GenBank/DDBJ databases">
        <authorList>
            <person name="Varghese N."/>
            <person name="Submissions S."/>
        </authorList>
    </citation>
    <scope>NUCLEOTIDE SEQUENCE [LARGE SCALE GENOMIC DNA]</scope>
    <source>
        <strain evidence="2 3">DSM 16525</strain>
    </source>
</reference>
<dbReference type="STRING" id="1334629.MFUL124B02_26215"/>
<evidence type="ECO:0000313" key="4">
    <source>
        <dbReference type="Proteomes" id="UP000321514"/>
    </source>
</evidence>
<dbReference type="Proteomes" id="UP000321514">
    <property type="component" value="Unassembled WGS sequence"/>
</dbReference>
<sequence length="112" mass="12427">MKAWLGLLLIALGLVAGWWWWFESARRCDAVDQQSQALLSQGQELSALALIDDVDAHSHCGRFTSGDAPPQYTTLRVCIERLLGGSQRAELLRSLDEARGPMLRELAKSVPH</sequence>
<reference evidence="1 4" key="2">
    <citation type="submission" date="2019-07" db="EMBL/GenBank/DDBJ databases">
        <title>Whole genome shotgun sequence of Myxococcus fulvus NBRC 100333.</title>
        <authorList>
            <person name="Hosoyama A."/>
            <person name="Uohara A."/>
            <person name="Ohji S."/>
            <person name="Ichikawa N."/>
        </authorList>
    </citation>
    <scope>NUCLEOTIDE SEQUENCE [LARGE SCALE GENOMIC DNA]</scope>
    <source>
        <strain evidence="1 4">NBRC 100333</strain>
    </source>
</reference>
<evidence type="ECO:0000313" key="2">
    <source>
        <dbReference type="EMBL" id="SEU13298.1"/>
    </source>
</evidence>
<name>A0A511TBG0_MYXFU</name>
<dbReference type="EMBL" id="FOIB01000005">
    <property type="protein sequence ID" value="SEU13298.1"/>
    <property type="molecule type" value="Genomic_DNA"/>
</dbReference>
<keyword evidence="3" id="KW-1185">Reference proteome</keyword>